<proteinExistence type="predicted"/>
<evidence type="ECO:0000259" key="3">
    <source>
        <dbReference type="PROSITE" id="PS50940"/>
    </source>
</evidence>
<gene>
    <name evidence="4" type="ORF">PLOB_00042347</name>
</gene>
<dbReference type="InterPro" id="IPR002557">
    <property type="entry name" value="Chitin-bd_dom"/>
</dbReference>
<dbReference type="SMART" id="SM00494">
    <property type="entry name" value="ChtBD2"/>
    <property type="match status" value="1"/>
</dbReference>
<keyword evidence="1" id="KW-0732">Signal</keyword>
<feature type="compositionally biased region" description="Polar residues" evidence="2">
    <location>
        <begin position="490"/>
        <end position="500"/>
    </location>
</feature>
<dbReference type="PROSITE" id="PS51257">
    <property type="entry name" value="PROKAR_LIPOPROTEIN"/>
    <property type="match status" value="1"/>
</dbReference>
<name>A0ABN8SDV6_9CNID</name>
<accession>A0ABN8SDV6</accession>
<sequence>MENVKAIWNRYKMVTQGDSTYYGIYPGGGACALDPPSPLNSQPRWIMVAAGQYDYQKSVGCGTCIVITANGEQTSPETGGPTPMKGTYKAYIVDLCGGCNQAGFDLYISGYGKYKTSFKAVSCPSVPGQEGNIQFRLSGSNTWAIKLQARNSKVVTVGMDIEHNNKWVCVEKTGDNYFSINGVGEMQFPKRFRLTSISGEQLVSTVPGIKNDENIPTDIHYSDFNPNSNPENIKCFGQGESAGQCEYLASIMTKMMKKKSTMNLFQGANRGRLFEWGRAMLYLTFFKSTYYGKYPGGGACALDPPSPLNSQPGWIMVAAGKYDYQKSVGCGMCIEITAKGEQTSPETGGPTPMKGTYKAYIVDLCGGCNQAGFDLYISGYGKYKTSFKAVSCPSVPGQQGNIQFRFTGSNPWSIKLQARNSKVVTVGMEIEHNNKWVCTGKTDDNYFSINGLGEIKFPKRFRLTSISGEQLVSAVPGIANNENIATGIQYSDFNPDSNPENIKCFGQAGKTEQPTGPNTGPSPTAGTNPEPSSVGTVKPSGSPAPPSPAPPSPAPPSPAPPSPAPSTLPPSQPAGEDKNFCKGKATGLYADPKDCGSFYQCANGITYWKHCPKGLHFNPKIQVCDYPQSANCKIEVV</sequence>
<protein>
    <recommendedName>
        <fullName evidence="3">Chitin-binding type-2 domain-containing protein</fullName>
    </recommendedName>
</protein>
<dbReference type="InterPro" id="IPR036749">
    <property type="entry name" value="Expansin_CBD_sf"/>
</dbReference>
<feature type="region of interest" description="Disordered" evidence="2">
    <location>
        <begin position="490"/>
        <end position="579"/>
    </location>
</feature>
<dbReference type="InterPro" id="IPR051477">
    <property type="entry name" value="Expansin_CellWall"/>
</dbReference>
<feature type="compositionally biased region" description="Polar residues" evidence="2">
    <location>
        <begin position="510"/>
        <end position="535"/>
    </location>
</feature>
<dbReference type="InterPro" id="IPR036908">
    <property type="entry name" value="RlpA-like_sf"/>
</dbReference>
<dbReference type="SUPFAM" id="SSF50685">
    <property type="entry name" value="Barwin-like endoglucanases"/>
    <property type="match status" value="2"/>
</dbReference>
<keyword evidence="5" id="KW-1185">Reference proteome</keyword>
<feature type="compositionally biased region" description="Pro residues" evidence="2">
    <location>
        <begin position="542"/>
        <end position="572"/>
    </location>
</feature>
<dbReference type="Gene3D" id="2.40.40.10">
    <property type="entry name" value="RlpA-like domain"/>
    <property type="match status" value="2"/>
</dbReference>
<dbReference type="Proteomes" id="UP001159405">
    <property type="component" value="Unassembled WGS sequence"/>
</dbReference>
<dbReference type="PANTHER" id="PTHR31836:SF28">
    <property type="entry name" value="SRCR DOMAIN-CONTAINING PROTEIN-RELATED"/>
    <property type="match status" value="1"/>
</dbReference>
<evidence type="ECO:0000313" key="4">
    <source>
        <dbReference type="EMBL" id="CAH3189164.1"/>
    </source>
</evidence>
<dbReference type="SUPFAM" id="SSF57625">
    <property type="entry name" value="Invertebrate chitin-binding proteins"/>
    <property type="match status" value="1"/>
</dbReference>
<dbReference type="Gene3D" id="2.60.40.760">
    <property type="entry name" value="Expansin, cellulose-binding-like domain"/>
    <property type="match status" value="2"/>
</dbReference>
<dbReference type="EMBL" id="CALNXK010000689">
    <property type="protein sequence ID" value="CAH3189164.1"/>
    <property type="molecule type" value="Genomic_DNA"/>
</dbReference>
<feature type="domain" description="Chitin-binding type-2" evidence="3">
    <location>
        <begin position="578"/>
        <end position="634"/>
    </location>
</feature>
<evidence type="ECO:0000256" key="2">
    <source>
        <dbReference type="SAM" id="MobiDB-lite"/>
    </source>
</evidence>
<evidence type="ECO:0000313" key="5">
    <source>
        <dbReference type="Proteomes" id="UP001159405"/>
    </source>
</evidence>
<dbReference type="InterPro" id="IPR036508">
    <property type="entry name" value="Chitin-bd_dom_sf"/>
</dbReference>
<dbReference type="Gene3D" id="3.20.20.80">
    <property type="entry name" value="Glycosidases"/>
    <property type="match status" value="1"/>
</dbReference>
<dbReference type="PROSITE" id="PS50940">
    <property type="entry name" value="CHIT_BIND_II"/>
    <property type="match status" value="1"/>
</dbReference>
<dbReference type="SUPFAM" id="SSF49590">
    <property type="entry name" value="PHL pollen allergen"/>
    <property type="match status" value="2"/>
</dbReference>
<dbReference type="CDD" id="cd22271">
    <property type="entry name" value="DPBB_EXP_N-like"/>
    <property type="match status" value="2"/>
</dbReference>
<evidence type="ECO:0000256" key="1">
    <source>
        <dbReference type="ARBA" id="ARBA00022729"/>
    </source>
</evidence>
<comment type="caution">
    <text evidence="4">The sequence shown here is derived from an EMBL/GenBank/DDBJ whole genome shotgun (WGS) entry which is preliminary data.</text>
</comment>
<organism evidence="4 5">
    <name type="scientific">Porites lobata</name>
    <dbReference type="NCBI Taxonomy" id="104759"/>
    <lineage>
        <taxon>Eukaryota</taxon>
        <taxon>Metazoa</taxon>
        <taxon>Cnidaria</taxon>
        <taxon>Anthozoa</taxon>
        <taxon>Hexacorallia</taxon>
        <taxon>Scleractinia</taxon>
        <taxon>Fungiina</taxon>
        <taxon>Poritidae</taxon>
        <taxon>Porites</taxon>
    </lineage>
</organism>
<reference evidence="4 5" key="1">
    <citation type="submission" date="2022-05" db="EMBL/GenBank/DDBJ databases">
        <authorList>
            <consortium name="Genoscope - CEA"/>
            <person name="William W."/>
        </authorList>
    </citation>
    <scope>NUCLEOTIDE SEQUENCE [LARGE SCALE GENOMIC DNA]</scope>
</reference>
<dbReference type="Pfam" id="PF01607">
    <property type="entry name" value="CBM_14"/>
    <property type="match status" value="1"/>
</dbReference>
<dbReference type="PANTHER" id="PTHR31836">
    <property type="match status" value="1"/>
</dbReference>